<keyword evidence="1" id="KW-1133">Transmembrane helix</keyword>
<evidence type="ECO:0000313" key="3">
    <source>
        <dbReference type="Proteomes" id="UP000481583"/>
    </source>
</evidence>
<keyword evidence="1" id="KW-0812">Transmembrane</keyword>
<dbReference type="Proteomes" id="UP000481583">
    <property type="component" value="Unassembled WGS sequence"/>
</dbReference>
<reference evidence="2 3" key="1">
    <citation type="submission" date="2020-02" db="EMBL/GenBank/DDBJ databases">
        <title>Whole-genome analyses of novel actinobacteria.</title>
        <authorList>
            <person name="Sahin N."/>
        </authorList>
    </citation>
    <scope>NUCLEOTIDE SEQUENCE [LARGE SCALE GENOMIC DNA]</scope>
    <source>
        <strain evidence="2 3">A7024</strain>
    </source>
</reference>
<comment type="caution">
    <text evidence="2">The sequence shown here is derived from an EMBL/GenBank/DDBJ whole genome shotgun (WGS) entry which is preliminary data.</text>
</comment>
<name>A0A6G4UDA6_9ACTN</name>
<feature type="transmembrane region" description="Helical" evidence="1">
    <location>
        <begin position="12"/>
        <end position="38"/>
    </location>
</feature>
<evidence type="ECO:0008006" key="4">
    <source>
        <dbReference type="Google" id="ProtNLM"/>
    </source>
</evidence>
<protein>
    <recommendedName>
        <fullName evidence="4">Integral membrane protein</fullName>
    </recommendedName>
</protein>
<dbReference type="RefSeq" id="WP_165244165.1">
    <property type="nucleotide sequence ID" value="NZ_JAAKZV010000282.1"/>
</dbReference>
<feature type="transmembrane region" description="Helical" evidence="1">
    <location>
        <begin position="90"/>
        <end position="117"/>
    </location>
</feature>
<evidence type="ECO:0000313" key="2">
    <source>
        <dbReference type="EMBL" id="NGN69327.1"/>
    </source>
</evidence>
<dbReference type="AlphaFoldDB" id="A0A6G4UDA6"/>
<keyword evidence="3" id="KW-1185">Reference proteome</keyword>
<accession>A0A6G4UDA6</accession>
<proteinExistence type="predicted"/>
<gene>
    <name evidence="2" type="ORF">G5C51_36255</name>
</gene>
<feature type="transmembrane region" description="Helical" evidence="1">
    <location>
        <begin position="137"/>
        <end position="160"/>
    </location>
</feature>
<evidence type="ECO:0000256" key="1">
    <source>
        <dbReference type="SAM" id="Phobius"/>
    </source>
</evidence>
<sequence>MSAAATTGNRTALGLSAPVLVGGAFVLSTVVNICFQVAEILFTDKDPYRSEGPVESIQSIALVGGIGLVLALAVALPLAGKPARARVGAIVLGVLALVSVPVFWSGAPAVLGAAAAWLAGLAKGGQPQTGAARAFGIIGFVVAVLVIVASFVGPLASALFN</sequence>
<feature type="transmembrane region" description="Helical" evidence="1">
    <location>
        <begin position="58"/>
        <end position="78"/>
    </location>
</feature>
<dbReference type="EMBL" id="JAAKZV010000282">
    <property type="protein sequence ID" value="NGN69327.1"/>
    <property type="molecule type" value="Genomic_DNA"/>
</dbReference>
<organism evidence="2 3">
    <name type="scientific">Streptomyces coryli</name>
    <dbReference type="NCBI Taxonomy" id="1128680"/>
    <lineage>
        <taxon>Bacteria</taxon>
        <taxon>Bacillati</taxon>
        <taxon>Actinomycetota</taxon>
        <taxon>Actinomycetes</taxon>
        <taxon>Kitasatosporales</taxon>
        <taxon>Streptomycetaceae</taxon>
        <taxon>Streptomyces</taxon>
    </lineage>
</organism>
<keyword evidence="1" id="KW-0472">Membrane</keyword>